<comment type="caution">
    <text evidence="1">The sequence shown here is derived from an EMBL/GenBank/DDBJ whole genome shotgun (WGS) entry which is preliminary data.</text>
</comment>
<name>A0A2N0NQX8_9GLOM</name>
<dbReference type="AlphaFoldDB" id="A0A2N0NQX8"/>
<evidence type="ECO:0000313" key="1">
    <source>
        <dbReference type="EMBL" id="PKB96978.1"/>
    </source>
</evidence>
<dbReference type="VEuPathDB" id="FungiDB:RhiirA1_511217"/>
<accession>A0A2N0NQX8</accession>
<dbReference type="EMBL" id="LLXJ01003503">
    <property type="protein sequence ID" value="PKB96978.1"/>
    <property type="molecule type" value="Genomic_DNA"/>
</dbReference>
<dbReference type="VEuPathDB" id="FungiDB:RhiirFUN_024502"/>
<evidence type="ECO:0000313" key="2">
    <source>
        <dbReference type="Proteomes" id="UP000232722"/>
    </source>
</evidence>
<gene>
    <name evidence="1" type="ORF">RhiirA5_433923</name>
</gene>
<proteinExistence type="predicted"/>
<dbReference type="Proteomes" id="UP000232722">
    <property type="component" value="Unassembled WGS sequence"/>
</dbReference>
<reference evidence="1 2" key="1">
    <citation type="submission" date="2016-04" db="EMBL/GenBank/DDBJ databases">
        <title>Genome analyses suggest a sexual origin of heterokaryosis in a supposedly ancient asexual fungus.</title>
        <authorList>
            <person name="Ropars J."/>
            <person name="Sedzielewska K."/>
            <person name="Noel J."/>
            <person name="Charron P."/>
            <person name="Farinelli L."/>
            <person name="Marton T."/>
            <person name="Kruger M."/>
            <person name="Pelin A."/>
            <person name="Brachmann A."/>
            <person name="Corradi N."/>
        </authorList>
    </citation>
    <scope>NUCLEOTIDE SEQUENCE [LARGE SCALE GENOMIC DNA]</scope>
    <source>
        <strain evidence="1 2">A5</strain>
    </source>
</reference>
<reference evidence="1 2" key="2">
    <citation type="submission" date="2017-09" db="EMBL/GenBank/DDBJ databases">
        <title>Extensive intraspecific genome diversity in a model arbuscular mycorrhizal fungus.</title>
        <authorList>
            <person name="Chen E.C."/>
            <person name="Morin E."/>
            <person name="Beaudet D."/>
            <person name="Noel J."/>
            <person name="Ndikumana S."/>
            <person name="Charron P."/>
            <person name="St-Onge C."/>
            <person name="Giorgi J."/>
            <person name="Grigoriev I.V."/>
            <person name="Roux C."/>
            <person name="Martin F.M."/>
            <person name="Corradi N."/>
        </authorList>
    </citation>
    <scope>NUCLEOTIDE SEQUENCE [LARGE SCALE GENOMIC DNA]</scope>
    <source>
        <strain evidence="1 2">A5</strain>
    </source>
</reference>
<dbReference type="VEuPathDB" id="FungiDB:FUN_012185"/>
<protein>
    <submittedName>
        <fullName evidence="1">Uncharacterized protein</fullName>
    </submittedName>
</protein>
<sequence length="482" mass="56448">MIFIVVQVNEGVKILTGPLAKEVDENDLFSTLFNSLTSEKYSHYNIQVEVKTSTGPWVLVDEKLEGKILLMKMLNFTQLKYVLIQNDIDASFSPPRNFPNAFTRLMNSRLQLLFVDWHNGDHTTYGRRFIERLTKAIWYIDPHLEKLRSRGCHLSLLFSSLPVYQQNGVYNEYYQRMKKKKTQLTRLEIFQLVNSIELSLTEPWASKGYWQEVVSNVFDFTSMMKKYSNHLEYTNTNMRILHDSENPAREPSTNCNIILIPKCDENIDSLYFQLNFELLNRELFDFVNLNQYVPNDPTNKHQFICNLQLSVPAGLYRYPHGNYLGTLNFIWRAPDTEETNECYETLKAQMITRINDAIPIYCTRQMRKNVVEKASLLRMLYHDLTGDASLANDPIKDPSITVDLRTNNGFRGSRFDIFWNELDGYFNEHNNTVVNERRIDTVLYIPYAISIRELRDRIITRLNTKYQGPPLPDDIAIHQKNG</sequence>
<organism evidence="1 2">
    <name type="scientific">Rhizophagus irregularis</name>
    <dbReference type="NCBI Taxonomy" id="588596"/>
    <lineage>
        <taxon>Eukaryota</taxon>
        <taxon>Fungi</taxon>
        <taxon>Fungi incertae sedis</taxon>
        <taxon>Mucoromycota</taxon>
        <taxon>Glomeromycotina</taxon>
        <taxon>Glomeromycetes</taxon>
        <taxon>Glomerales</taxon>
        <taxon>Glomeraceae</taxon>
        <taxon>Rhizophagus</taxon>
    </lineage>
</organism>